<dbReference type="PRINTS" id="PR00502">
    <property type="entry name" value="NUDIXFAMILY"/>
</dbReference>
<dbReference type="Pfam" id="PF00293">
    <property type="entry name" value="NUDIX"/>
    <property type="match status" value="1"/>
</dbReference>
<gene>
    <name evidence="7" type="ORF">GKJPGBOP_07893</name>
</gene>
<dbReference type="GO" id="GO:0016787">
    <property type="term" value="F:hydrolase activity"/>
    <property type="evidence" value="ECO:0007669"/>
    <property type="project" value="UniProtKB-KW"/>
</dbReference>
<name>A0A401WFJ2_STREY</name>
<dbReference type="RefSeq" id="WP_125058075.1">
    <property type="nucleotide sequence ID" value="NZ_BHZD01000001.1"/>
</dbReference>
<comment type="cofactor">
    <cofactor evidence="1">
        <name>Mg(2+)</name>
        <dbReference type="ChEBI" id="CHEBI:18420"/>
    </cofactor>
</comment>
<dbReference type="Gene3D" id="3.90.79.10">
    <property type="entry name" value="Nucleoside Triphosphate Pyrophosphohydrolase"/>
    <property type="match status" value="1"/>
</dbReference>
<comment type="caution">
    <text evidence="7">The sequence shown here is derived from an EMBL/GenBank/DDBJ whole genome shotgun (WGS) entry which is preliminary data.</text>
</comment>
<dbReference type="EMBL" id="BHZD01000001">
    <property type="protein sequence ID" value="GCD48097.1"/>
    <property type="molecule type" value="Genomic_DNA"/>
</dbReference>
<evidence type="ECO:0000256" key="4">
    <source>
        <dbReference type="ARBA" id="ARBA00022842"/>
    </source>
</evidence>
<evidence type="ECO:0000256" key="2">
    <source>
        <dbReference type="ARBA" id="ARBA00005582"/>
    </source>
</evidence>
<dbReference type="InterPro" id="IPR000086">
    <property type="entry name" value="NUDIX_hydrolase_dom"/>
</dbReference>
<dbReference type="InterPro" id="IPR020084">
    <property type="entry name" value="NUDIX_hydrolase_CS"/>
</dbReference>
<evidence type="ECO:0000256" key="3">
    <source>
        <dbReference type="ARBA" id="ARBA00022801"/>
    </source>
</evidence>
<reference evidence="7 8" key="1">
    <citation type="submission" date="2018-11" db="EMBL/GenBank/DDBJ databases">
        <title>Whole genome sequence of Streptomyces paromomycinus NBRC 15454(T).</title>
        <authorList>
            <person name="Komaki H."/>
            <person name="Tamura T."/>
        </authorList>
    </citation>
    <scope>NUCLEOTIDE SEQUENCE [LARGE SCALE GENOMIC DNA]</scope>
    <source>
        <strain evidence="7 8">NBRC 15454</strain>
    </source>
</reference>
<dbReference type="AlphaFoldDB" id="A0A401WFJ2"/>
<dbReference type="InterPro" id="IPR015797">
    <property type="entry name" value="NUDIX_hydrolase-like_dom_sf"/>
</dbReference>
<protein>
    <submittedName>
        <fullName evidence="7">DNA mismatch repair protein MutT</fullName>
    </submittedName>
</protein>
<dbReference type="CDD" id="cd04685">
    <property type="entry name" value="NUDIX_Hydrolase"/>
    <property type="match status" value="1"/>
</dbReference>
<keyword evidence="4" id="KW-0460">Magnesium</keyword>
<dbReference type="InterPro" id="IPR020476">
    <property type="entry name" value="Nudix_hydrolase"/>
</dbReference>
<keyword evidence="8" id="KW-1185">Reference proteome</keyword>
<dbReference type="PROSITE" id="PS00893">
    <property type="entry name" value="NUDIX_BOX"/>
    <property type="match status" value="1"/>
</dbReference>
<proteinExistence type="inferred from homology"/>
<organism evidence="7 8">
    <name type="scientific">Streptomyces paromomycinus</name>
    <name type="common">Streptomyces rimosus subsp. paromomycinus</name>
    <dbReference type="NCBI Taxonomy" id="92743"/>
    <lineage>
        <taxon>Bacteria</taxon>
        <taxon>Bacillati</taxon>
        <taxon>Actinomycetota</taxon>
        <taxon>Actinomycetes</taxon>
        <taxon>Kitasatosporales</taxon>
        <taxon>Streptomycetaceae</taxon>
        <taxon>Streptomyces</taxon>
    </lineage>
</organism>
<evidence type="ECO:0000313" key="7">
    <source>
        <dbReference type="EMBL" id="GCD48097.1"/>
    </source>
</evidence>
<evidence type="ECO:0000256" key="5">
    <source>
        <dbReference type="RuleBase" id="RU003476"/>
    </source>
</evidence>
<dbReference type="SUPFAM" id="SSF55811">
    <property type="entry name" value="Nudix"/>
    <property type="match status" value="1"/>
</dbReference>
<sequence length="170" mass="18667">MRIPRTPRRAARVAVLDPAGAVFMFRYDNEEVGVHWALPGGGLDPGESPLAAAEREVREETGWTDIEVPGTTLCWWEHDFTRAGVPVRQHEQIFLAHGPRRDPFGDLAAAHAADRILRWRWWSPDELSAATEPLWPPQLPGLLAAVRENGAPTSPVDLGYVPNGAAVDGP</sequence>
<dbReference type="PROSITE" id="PS51462">
    <property type="entry name" value="NUDIX"/>
    <property type="match status" value="1"/>
</dbReference>
<keyword evidence="3 5" id="KW-0378">Hydrolase</keyword>
<evidence type="ECO:0000313" key="8">
    <source>
        <dbReference type="Proteomes" id="UP000286746"/>
    </source>
</evidence>
<evidence type="ECO:0000256" key="1">
    <source>
        <dbReference type="ARBA" id="ARBA00001946"/>
    </source>
</evidence>
<dbReference type="Proteomes" id="UP000286746">
    <property type="component" value="Unassembled WGS sequence"/>
</dbReference>
<evidence type="ECO:0000259" key="6">
    <source>
        <dbReference type="PROSITE" id="PS51462"/>
    </source>
</evidence>
<dbReference type="PANTHER" id="PTHR43046">
    <property type="entry name" value="GDP-MANNOSE MANNOSYL HYDROLASE"/>
    <property type="match status" value="1"/>
</dbReference>
<dbReference type="PANTHER" id="PTHR43046:SF12">
    <property type="entry name" value="GDP-MANNOSE MANNOSYL HYDROLASE"/>
    <property type="match status" value="1"/>
</dbReference>
<accession>A0A401WFJ2</accession>
<comment type="similarity">
    <text evidence="2 5">Belongs to the Nudix hydrolase family.</text>
</comment>
<feature type="domain" description="Nudix hydrolase" evidence="6">
    <location>
        <begin position="6"/>
        <end position="144"/>
    </location>
</feature>